<keyword evidence="9 12" id="KW-0521">NADP</keyword>
<dbReference type="GO" id="GO:0008703">
    <property type="term" value="F:5-amino-6-(5-phosphoribosylamino)uracil reductase activity"/>
    <property type="evidence" value="ECO:0007669"/>
    <property type="project" value="UniProtKB-EC"/>
</dbReference>
<dbReference type="EC" id="3.5.4.26" evidence="12"/>
<evidence type="ECO:0000256" key="14">
    <source>
        <dbReference type="PIRSR" id="PIRSR006769-2"/>
    </source>
</evidence>
<gene>
    <name evidence="17" type="ORF">SAMN05216474_0858</name>
</gene>
<evidence type="ECO:0000256" key="2">
    <source>
        <dbReference type="ARBA" id="ARBA00004882"/>
    </source>
</evidence>
<dbReference type="PROSITE" id="PS00903">
    <property type="entry name" value="CYT_DCMP_DEAMINASES_1"/>
    <property type="match status" value="1"/>
</dbReference>
<dbReference type="InterPro" id="IPR050765">
    <property type="entry name" value="Riboflavin_Biosynth_HTPR"/>
</dbReference>
<dbReference type="Gene3D" id="3.40.140.10">
    <property type="entry name" value="Cytidine Deaminase, domain 2"/>
    <property type="match status" value="1"/>
</dbReference>
<dbReference type="InterPro" id="IPR016193">
    <property type="entry name" value="Cytidine_deaminase-like"/>
</dbReference>
<dbReference type="NCBIfam" id="TIGR00326">
    <property type="entry name" value="eubact_ribD"/>
    <property type="match status" value="1"/>
</dbReference>
<dbReference type="GO" id="GO:0008270">
    <property type="term" value="F:zinc ion binding"/>
    <property type="evidence" value="ECO:0007669"/>
    <property type="project" value="InterPro"/>
</dbReference>
<dbReference type="InterPro" id="IPR002734">
    <property type="entry name" value="RibDG_C"/>
</dbReference>
<dbReference type="Pfam" id="PF01872">
    <property type="entry name" value="RibD_C"/>
    <property type="match status" value="1"/>
</dbReference>
<comment type="similarity">
    <text evidence="4 12">In the N-terminal section; belongs to the cytidine and deoxycytidylate deaminase family.</text>
</comment>
<comment type="pathway">
    <text evidence="2 12">Cofactor biosynthesis; riboflavin biosynthesis; 5-amino-6-(D-ribitylamino)uracil from GTP: step 2/4.</text>
</comment>
<dbReference type="InterPro" id="IPR002125">
    <property type="entry name" value="CMP_dCMP_dom"/>
</dbReference>
<comment type="cofactor">
    <cofactor evidence="12 15">
        <name>Zn(2+)</name>
        <dbReference type="ChEBI" id="CHEBI:29105"/>
    </cofactor>
    <text evidence="12 15">Binds 1 zinc ion.</text>
</comment>
<reference evidence="17 18" key="1">
    <citation type="submission" date="2016-10" db="EMBL/GenBank/DDBJ databases">
        <authorList>
            <person name="de Groot N.N."/>
        </authorList>
    </citation>
    <scope>NUCLEOTIDE SEQUENCE [LARGE SCALE GENOMIC DNA]</scope>
    <source>
        <strain evidence="17 18">CGMCC 1.7005</strain>
    </source>
</reference>
<dbReference type="CDD" id="cd01284">
    <property type="entry name" value="Riboflavin_deaminase-reductase"/>
    <property type="match status" value="1"/>
</dbReference>
<evidence type="ECO:0000313" key="17">
    <source>
        <dbReference type="EMBL" id="SFT49103.1"/>
    </source>
</evidence>
<dbReference type="PROSITE" id="PS51747">
    <property type="entry name" value="CYT_DCMP_DEAMINASES_2"/>
    <property type="match status" value="1"/>
</dbReference>
<dbReference type="EC" id="1.1.1.193" evidence="12"/>
<dbReference type="Pfam" id="PF00383">
    <property type="entry name" value="dCMP_cyt_deam_1"/>
    <property type="match status" value="1"/>
</dbReference>
<comment type="catalytic activity">
    <reaction evidence="12">
        <text>5-amino-6-(5-phospho-D-ribitylamino)uracil + NADP(+) = 5-amino-6-(5-phospho-D-ribosylamino)uracil + NADPH + H(+)</text>
        <dbReference type="Rhea" id="RHEA:17845"/>
        <dbReference type="ChEBI" id="CHEBI:15378"/>
        <dbReference type="ChEBI" id="CHEBI:57783"/>
        <dbReference type="ChEBI" id="CHEBI:58349"/>
        <dbReference type="ChEBI" id="CHEBI:58421"/>
        <dbReference type="ChEBI" id="CHEBI:58453"/>
        <dbReference type="EC" id="1.1.1.193"/>
    </reaction>
</comment>
<evidence type="ECO:0000256" key="15">
    <source>
        <dbReference type="PIRSR" id="PIRSR006769-3"/>
    </source>
</evidence>
<dbReference type="Proteomes" id="UP000236454">
    <property type="component" value="Unassembled WGS sequence"/>
</dbReference>
<evidence type="ECO:0000256" key="1">
    <source>
        <dbReference type="ARBA" id="ARBA00002151"/>
    </source>
</evidence>
<feature type="domain" description="CMP/dCMP-type deaminase" evidence="16">
    <location>
        <begin position="1"/>
        <end position="137"/>
    </location>
</feature>
<evidence type="ECO:0000256" key="6">
    <source>
        <dbReference type="ARBA" id="ARBA00022619"/>
    </source>
</evidence>
<keyword evidence="8 12" id="KW-0862">Zinc</keyword>
<feature type="binding site" evidence="14">
    <location>
        <position position="176"/>
    </location>
    <ligand>
        <name>NADP(+)</name>
        <dbReference type="ChEBI" id="CHEBI:58349"/>
    </ligand>
</feature>
<accession>A0A1I6YF34</accession>
<feature type="binding site" evidence="14">
    <location>
        <position position="287"/>
    </location>
    <ligand>
        <name>substrate</name>
    </ligand>
</feature>
<evidence type="ECO:0000256" key="13">
    <source>
        <dbReference type="PIRSR" id="PIRSR006769-1"/>
    </source>
</evidence>
<keyword evidence="10 12" id="KW-0560">Oxidoreductase</keyword>
<name>A0A1I6YF34_9FLAO</name>
<evidence type="ECO:0000256" key="7">
    <source>
        <dbReference type="ARBA" id="ARBA00022723"/>
    </source>
</evidence>
<comment type="catalytic activity">
    <reaction evidence="12">
        <text>2,5-diamino-6-hydroxy-4-(5-phosphoribosylamino)-pyrimidine + H2O + H(+) = 5-amino-6-(5-phospho-D-ribosylamino)uracil + NH4(+)</text>
        <dbReference type="Rhea" id="RHEA:21868"/>
        <dbReference type="ChEBI" id="CHEBI:15377"/>
        <dbReference type="ChEBI" id="CHEBI:15378"/>
        <dbReference type="ChEBI" id="CHEBI:28938"/>
        <dbReference type="ChEBI" id="CHEBI:58453"/>
        <dbReference type="ChEBI" id="CHEBI:58614"/>
        <dbReference type="EC" id="3.5.4.26"/>
    </reaction>
</comment>
<dbReference type="STRING" id="477690.SAMN05216474_0858"/>
<feature type="binding site" evidence="14">
    <location>
        <position position="156"/>
    </location>
    <ligand>
        <name>NADP(+)</name>
        <dbReference type="ChEBI" id="CHEBI:58349"/>
    </ligand>
</feature>
<evidence type="ECO:0000256" key="4">
    <source>
        <dbReference type="ARBA" id="ARBA00005259"/>
    </source>
</evidence>
<dbReference type="SUPFAM" id="SSF53597">
    <property type="entry name" value="Dihydrofolate reductase-like"/>
    <property type="match status" value="1"/>
</dbReference>
<dbReference type="OrthoDB" id="9800865at2"/>
<dbReference type="PANTHER" id="PTHR38011:SF7">
    <property type="entry name" value="2,5-DIAMINO-6-RIBOSYLAMINO-4(3H)-PYRIMIDINONE 5'-PHOSPHATE REDUCTASE"/>
    <property type="match status" value="1"/>
</dbReference>
<sequence>MEDKDYMQLAIDLAKKGGRNAAPNPMVGSVIVYNNEIIGKGYHQKCGEAHAEVNAVNSVLDKTLLPHSTIYVSLEPCAHFGKTPPCADLIIASKFKRCVIACTDPFSEVSGKGNARIQAAGIETTVGVLEQEALELNKRFFTFHQKKRPYVILKWAQTQDGFIDINRDNNQKGQFWITQPETKKLVHQWRSEEQAILVGWKTIANDDASLTVREVEGKNPTRFVIDPQLSIPKSAQLFKDDVPTVIYTLKEATDFPGHVEVKRLSEITVSNILDDLYARNILSVFVEGGAFTLKEFIATSLWDEARILTGEAELEQGVQAPNITGKVVQQDKLGKDQISILYNKL</sequence>
<evidence type="ECO:0000256" key="5">
    <source>
        <dbReference type="ARBA" id="ARBA00007417"/>
    </source>
</evidence>
<dbReference type="RefSeq" id="WP_090246710.1">
    <property type="nucleotide sequence ID" value="NZ_FPAS01000001.1"/>
</dbReference>
<dbReference type="Gene3D" id="3.40.430.10">
    <property type="entry name" value="Dihydrofolate Reductase, subunit A"/>
    <property type="match status" value="1"/>
</dbReference>
<evidence type="ECO:0000259" key="16">
    <source>
        <dbReference type="PROSITE" id="PS51747"/>
    </source>
</evidence>
<keyword evidence="7 12" id="KW-0479">Metal-binding</keyword>
<keyword evidence="12" id="KW-0378">Hydrolase</keyword>
<dbReference type="GO" id="GO:0009231">
    <property type="term" value="P:riboflavin biosynthetic process"/>
    <property type="evidence" value="ECO:0007669"/>
    <property type="project" value="UniProtKB-UniPathway"/>
</dbReference>
<dbReference type="UniPathway" id="UPA00275">
    <property type="reaction ID" value="UER00401"/>
</dbReference>
<dbReference type="AlphaFoldDB" id="A0A1I6YF34"/>
<comment type="function">
    <text evidence="1 12">Converts 2,5-diamino-6-(ribosylamino)-4(3h)-pyrimidinone 5'-phosphate into 5-amino-6-(ribosylamino)-2,4(1h,3h)-pyrimidinedione 5'-phosphate.</text>
</comment>
<keyword evidence="6 12" id="KW-0686">Riboflavin biosynthesis</keyword>
<feature type="binding site" evidence="15">
    <location>
        <position position="77"/>
    </location>
    <ligand>
        <name>Zn(2+)</name>
        <dbReference type="ChEBI" id="CHEBI:29105"/>
        <note>catalytic</note>
    </ligand>
</feature>
<evidence type="ECO:0000256" key="3">
    <source>
        <dbReference type="ARBA" id="ARBA00004910"/>
    </source>
</evidence>
<feature type="active site" description="Proton donor" evidence="13">
    <location>
        <position position="52"/>
    </location>
</feature>
<dbReference type="PIRSF" id="PIRSF006769">
    <property type="entry name" value="RibD"/>
    <property type="match status" value="1"/>
</dbReference>
<feature type="binding site" evidence="15">
    <location>
        <position position="86"/>
    </location>
    <ligand>
        <name>Zn(2+)</name>
        <dbReference type="ChEBI" id="CHEBI:29105"/>
        <note>catalytic</note>
    </ligand>
</feature>
<protein>
    <recommendedName>
        <fullName evidence="12">Riboflavin biosynthesis protein RibD</fullName>
    </recommendedName>
    <domain>
        <recommendedName>
            <fullName evidence="12">Diaminohydroxyphosphoribosylaminopyrimidine deaminase</fullName>
            <shortName evidence="12">DRAP deaminase</shortName>
            <ecNumber evidence="12">3.5.4.26</ecNumber>
        </recommendedName>
        <alternativeName>
            <fullName evidence="12">Riboflavin-specific deaminase</fullName>
        </alternativeName>
    </domain>
    <domain>
        <recommendedName>
            <fullName evidence="12">5-amino-6-(5-phosphoribosylamino)uracil reductase</fullName>
            <ecNumber evidence="12">1.1.1.193</ecNumber>
        </recommendedName>
        <alternativeName>
            <fullName evidence="12">HTP reductase</fullName>
        </alternativeName>
    </domain>
</protein>
<organism evidence="17 18">
    <name type="scientific">Lishizhenia tianjinensis</name>
    <dbReference type="NCBI Taxonomy" id="477690"/>
    <lineage>
        <taxon>Bacteria</taxon>
        <taxon>Pseudomonadati</taxon>
        <taxon>Bacteroidota</taxon>
        <taxon>Flavobacteriia</taxon>
        <taxon>Flavobacteriales</taxon>
        <taxon>Crocinitomicaceae</taxon>
        <taxon>Lishizhenia</taxon>
    </lineage>
</organism>
<dbReference type="InterPro" id="IPR024072">
    <property type="entry name" value="DHFR-like_dom_sf"/>
</dbReference>
<evidence type="ECO:0000313" key="18">
    <source>
        <dbReference type="Proteomes" id="UP000236454"/>
    </source>
</evidence>
<evidence type="ECO:0000256" key="12">
    <source>
        <dbReference type="PIRNR" id="PIRNR006769"/>
    </source>
</evidence>
<dbReference type="SUPFAM" id="SSF53927">
    <property type="entry name" value="Cytidine deaminase-like"/>
    <property type="match status" value="1"/>
</dbReference>
<evidence type="ECO:0000256" key="10">
    <source>
        <dbReference type="ARBA" id="ARBA00023002"/>
    </source>
</evidence>
<dbReference type="InterPro" id="IPR016192">
    <property type="entry name" value="APOBEC/CMP_deaminase_Zn-bd"/>
</dbReference>
<evidence type="ECO:0000256" key="8">
    <source>
        <dbReference type="ARBA" id="ARBA00022833"/>
    </source>
</evidence>
<proteinExistence type="inferred from homology"/>
<keyword evidence="11" id="KW-0511">Multifunctional enzyme</keyword>
<dbReference type="GO" id="GO:0008835">
    <property type="term" value="F:diaminohydroxyphosphoribosylaminopyrimidine deaminase activity"/>
    <property type="evidence" value="ECO:0007669"/>
    <property type="project" value="UniProtKB-EC"/>
</dbReference>
<keyword evidence="18" id="KW-1185">Reference proteome</keyword>
<dbReference type="EMBL" id="FPAS01000001">
    <property type="protein sequence ID" value="SFT49103.1"/>
    <property type="molecule type" value="Genomic_DNA"/>
</dbReference>
<feature type="binding site" evidence="14">
    <location>
        <position position="213"/>
    </location>
    <ligand>
        <name>substrate</name>
    </ligand>
</feature>
<feature type="binding site" evidence="14">
    <location>
        <position position="210"/>
    </location>
    <ligand>
        <name>substrate</name>
    </ligand>
</feature>
<comment type="similarity">
    <text evidence="5 12">In the C-terminal section; belongs to the HTP reductase family.</text>
</comment>
<dbReference type="PANTHER" id="PTHR38011">
    <property type="entry name" value="DIHYDROFOLATE REDUCTASE FAMILY PROTEIN (AFU_ORTHOLOGUE AFUA_8G06820)"/>
    <property type="match status" value="1"/>
</dbReference>
<feature type="binding site" evidence="14">
    <location>
        <position position="202"/>
    </location>
    <ligand>
        <name>NADP(+)</name>
        <dbReference type="ChEBI" id="CHEBI:58349"/>
    </ligand>
</feature>
<evidence type="ECO:0000256" key="11">
    <source>
        <dbReference type="ARBA" id="ARBA00023268"/>
    </source>
</evidence>
<feature type="binding site" evidence="14">
    <location>
        <position position="206"/>
    </location>
    <ligand>
        <name>substrate</name>
    </ligand>
</feature>
<feature type="binding site" evidence="15">
    <location>
        <position position="50"/>
    </location>
    <ligand>
        <name>Zn(2+)</name>
        <dbReference type="ChEBI" id="CHEBI:29105"/>
        <note>catalytic</note>
    </ligand>
</feature>
<dbReference type="InterPro" id="IPR004794">
    <property type="entry name" value="Eubact_RibD"/>
</dbReference>
<comment type="pathway">
    <text evidence="3 12">Cofactor biosynthesis; riboflavin biosynthesis; 5-amino-6-(D-ribitylamino)uracil from GTP: step 3/4.</text>
</comment>
<evidence type="ECO:0000256" key="9">
    <source>
        <dbReference type="ARBA" id="ARBA00022857"/>
    </source>
</evidence>
<feature type="binding site" evidence="14">
    <location>
        <position position="190"/>
    </location>
    <ligand>
        <name>substrate</name>
    </ligand>
</feature>